<accession>A0A6A2XGV0</accession>
<dbReference type="EMBL" id="VEPZ02001403">
    <property type="protein sequence ID" value="KAE8675221.1"/>
    <property type="molecule type" value="Genomic_DNA"/>
</dbReference>
<dbReference type="CDD" id="cd22157">
    <property type="entry name" value="F-box_AtFBW1-like"/>
    <property type="match status" value="1"/>
</dbReference>
<name>A0A6A2XGV0_HIBSY</name>
<protein>
    <submittedName>
        <fullName evidence="3">Detected protein of confused Function</fullName>
    </submittedName>
</protein>
<dbReference type="PANTHER" id="PTHR31672">
    <property type="entry name" value="BNACNNG10540D PROTEIN"/>
    <property type="match status" value="1"/>
</dbReference>
<dbReference type="InterPro" id="IPR001810">
    <property type="entry name" value="F-box_dom"/>
</dbReference>
<gene>
    <name evidence="3" type="ORF">F3Y22_tig00111689pilonHSYRG00037</name>
</gene>
<feature type="domain" description="F-box associated beta-propeller type 3" evidence="2">
    <location>
        <begin position="156"/>
        <end position="275"/>
    </location>
</feature>
<dbReference type="InterPro" id="IPR013187">
    <property type="entry name" value="F-box-assoc_dom_typ3"/>
</dbReference>
<sequence>MDETRGECVYQDKWYDVDVLVNILSRLPINSILLCKSVCKHWHRLINSQAFIDVQLLWSRKNSVYLVYPFMDIMLELYFVKSSGEIAKRMNFPYCDNFSPITFICCFDGLLCCINYPWKVDASRVVEDETDLEIRICNPVTRKALLIPKGRVPYCPMHPSHSSLGSNHVFVNGTIYWFIASDEDPMIPGSILTVDIEETFGSINLPMDVTEHSYLVDLKGCLSLVAVHDDEIMNIWILEDKNEPKWELKCSGQVPFSHDECVEFVVARENEIFLITSKRYYIYDSDHKVWRQLDLSMNFEMNFPVAFTYTESLLSCGGRIDPRIEYISDERST</sequence>
<evidence type="ECO:0000313" key="4">
    <source>
        <dbReference type="Proteomes" id="UP000436088"/>
    </source>
</evidence>
<dbReference type="InterPro" id="IPR017451">
    <property type="entry name" value="F-box-assoc_interact_dom"/>
</dbReference>
<dbReference type="AlphaFoldDB" id="A0A6A2XGV0"/>
<organism evidence="3 4">
    <name type="scientific">Hibiscus syriacus</name>
    <name type="common">Rose of Sharon</name>
    <dbReference type="NCBI Taxonomy" id="106335"/>
    <lineage>
        <taxon>Eukaryota</taxon>
        <taxon>Viridiplantae</taxon>
        <taxon>Streptophyta</taxon>
        <taxon>Embryophyta</taxon>
        <taxon>Tracheophyta</taxon>
        <taxon>Spermatophyta</taxon>
        <taxon>Magnoliopsida</taxon>
        <taxon>eudicotyledons</taxon>
        <taxon>Gunneridae</taxon>
        <taxon>Pentapetalae</taxon>
        <taxon>rosids</taxon>
        <taxon>malvids</taxon>
        <taxon>Malvales</taxon>
        <taxon>Malvaceae</taxon>
        <taxon>Malvoideae</taxon>
        <taxon>Hibiscus</taxon>
    </lineage>
</organism>
<dbReference type="InterPro" id="IPR036047">
    <property type="entry name" value="F-box-like_dom_sf"/>
</dbReference>
<feature type="domain" description="F-box" evidence="1">
    <location>
        <begin position="18"/>
        <end position="51"/>
    </location>
</feature>
<dbReference type="Pfam" id="PF08268">
    <property type="entry name" value="FBA_3"/>
    <property type="match status" value="1"/>
</dbReference>
<dbReference type="InterPro" id="IPR050796">
    <property type="entry name" value="SCF_F-box_component"/>
</dbReference>
<comment type="caution">
    <text evidence="3">The sequence shown here is derived from an EMBL/GenBank/DDBJ whole genome shotgun (WGS) entry which is preliminary data.</text>
</comment>
<reference evidence="3" key="1">
    <citation type="submission" date="2019-09" db="EMBL/GenBank/DDBJ databases">
        <title>Draft genome information of white flower Hibiscus syriacus.</title>
        <authorList>
            <person name="Kim Y.-M."/>
        </authorList>
    </citation>
    <scope>NUCLEOTIDE SEQUENCE [LARGE SCALE GENOMIC DNA]</scope>
    <source>
        <strain evidence="3">YM2019G1</strain>
    </source>
</reference>
<dbReference type="SUPFAM" id="SSF81383">
    <property type="entry name" value="F-box domain"/>
    <property type="match status" value="1"/>
</dbReference>
<dbReference type="PANTHER" id="PTHR31672:SF13">
    <property type="entry name" value="F-BOX PROTEIN CPR30-LIKE"/>
    <property type="match status" value="1"/>
</dbReference>
<dbReference type="NCBIfam" id="TIGR01640">
    <property type="entry name" value="F_box_assoc_1"/>
    <property type="match status" value="1"/>
</dbReference>
<dbReference type="Gene3D" id="1.20.1280.50">
    <property type="match status" value="1"/>
</dbReference>
<evidence type="ECO:0000259" key="1">
    <source>
        <dbReference type="Pfam" id="PF00646"/>
    </source>
</evidence>
<dbReference type="Pfam" id="PF00646">
    <property type="entry name" value="F-box"/>
    <property type="match status" value="1"/>
</dbReference>
<dbReference type="Proteomes" id="UP000436088">
    <property type="component" value="Unassembled WGS sequence"/>
</dbReference>
<keyword evidence="4" id="KW-1185">Reference proteome</keyword>
<evidence type="ECO:0000313" key="3">
    <source>
        <dbReference type="EMBL" id="KAE8675221.1"/>
    </source>
</evidence>
<evidence type="ECO:0000259" key="2">
    <source>
        <dbReference type="Pfam" id="PF08268"/>
    </source>
</evidence>
<proteinExistence type="predicted"/>